<reference evidence="5" key="1">
    <citation type="submission" date="2022-11" db="EMBL/GenBank/DDBJ databases">
        <title>Chromosomal genome sequence assembly and mating type (MAT) locus characterization of the leprose asexual lichenized fungus Lepraria neglecta (Nyl.) Erichsen.</title>
        <authorList>
            <person name="Allen J.L."/>
            <person name="Pfeffer B."/>
        </authorList>
    </citation>
    <scope>NUCLEOTIDE SEQUENCE</scope>
    <source>
        <strain evidence="5">Allen 5258</strain>
    </source>
</reference>
<dbReference type="InterPro" id="IPR040079">
    <property type="entry name" value="Glutathione_S-Trfase"/>
</dbReference>
<evidence type="ECO:0000313" key="5">
    <source>
        <dbReference type="EMBL" id="KAK3176486.1"/>
    </source>
</evidence>
<evidence type="ECO:0000259" key="4">
    <source>
        <dbReference type="PROSITE" id="PS50405"/>
    </source>
</evidence>
<evidence type="ECO:0000313" key="6">
    <source>
        <dbReference type="Proteomes" id="UP001276659"/>
    </source>
</evidence>
<dbReference type="CDD" id="cd03048">
    <property type="entry name" value="GST_N_Ure2p_like"/>
    <property type="match status" value="1"/>
</dbReference>
<dbReference type="PANTHER" id="PTHR44051:SF3">
    <property type="entry name" value="TRANSCRIPTIONAL REGULATOR URE2"/>
    <property type="match status" value="1"/>
</dbReference>
<dbReference type="Proteomes" id="UP001276659">
    <property type="component" value="Unassembled WGS sequence"/>
</dbReference>
<organism evidence="5 6">
    <name type="scientific">Lepraria neglecta</name>
    <dbReference type="NCBI Taxonomy" id="209136"/>
    <lineage>
        <taxon>Eukaryota</taxon>
        <taxon>Fungi</taxon>
        <taxon>Dikarya</taxon>
        <taxon>Ascomycota</taxon>
        <taxon>Pezizomycotina</taxon>
        <taxon>Lecanoromycetes</taxon>
        <taxon>OSLEUM clade</taxon>
        <taxon>Lecanoromycetidae</taxon>
        <taxon>Lecanorales</taxon>
        <taxon>Lecanorineae</taxon>
        <taxon>Stereocaulaceae</taxon>
        <taxon>Lepraria</taxon>
    </lineage>
</organism>
<name>A0AAE0DN98_9LECA</name>
<dbReference type="PANTHER" id="PTHR44051">
    <property type="entry name" value="GLUTATHIONE S-TRANSFERASE-RELATED"/>
    <property type="match status" value="1"/>
</dbReference>
<dbReference type="SFLD" id="SFLDG00358">
    <property type="entry name" value="Main_(cytGST)"/>
    <property type="match status" value="1"/>
</dbReference>
<dbReference type="InterPro" id="IPR004046">
    <property type="entry name" value="GST_C"/>
</dbReference>
<dbReference type="Gene3D" id="1.20.1050.130">
    <property type="match status" value="1"/>
</dbReference>
<gene>
    <name evidence="5" type="ORF">OEA41_007809</name>
</gene>
<dbReference type="PROSITE" id="PS50404">
    <property type="entry name" value="GST_NTER"/>
    <property type="match status" value="1"/>
</dbReference>
<dbReference type="PROSITE" id="PS50405">
    <property type="entry name" value="GST_CTER"/>
    <property type="match status" value="1"/>
</dbReference>
<comment type="caution">
    <text evidence="5">The sequence shown here is derived from an EMBL/GenBank/DDBJ whole genome shotgun (WGS) entry which is preliminary data.</text>
</comment>
<dbReference type="InterPro" id="IPR010987">
    <property type="entry name" value="Glutathione-S-Trfase_C-like"/>
</dbReference>
<keyword evidence="6" id="KW-1185">Reference proteome</keyword>
<dbReference type="SUPFAM" id="SSF47616">
    <property type="entry name" value="GST C-terminal domain-like"/>
    <property type="match status" value="1"/>
</dbReference>
<dbReference type="Pfam" id="PF02798">
    <property type="entry name" value="GST_N"/>
    <property type="match status" value="1"/>
</dbReference>
<dbReference type="SUPFAM" id="SSF52833">
    <property type="entry name" value="Thioredoxin-like"/>
    <property type="match status" value="1"/>
</dbReference>
<dbReference type="InterPro" id="IPR036249">
    <property type="entry name" value="Thioredoxin-like_sf"/>
</dbReference>
<dbReference type="EMBL" id="JASNWA010000004">
    <property type="protein sequence ID" value="KAK3176486.1"/>
    <property type="molecule type" value="Genomic_DNA"/>
</dbReference>
<feature type="domain" description="GST N-terminal" evidence="3">
    <location>
        <begin position="3"/>
        <end position="85"/>
    </location>
</feature>
<dbReference type="InterPro" id="IPR036282">
    <property type="entry name" value="Glutathione-S-Trfase_C_sf"/>
</dbReference>
<dbReference type="SFLD" id="SFLDG01151">
    <property type="entry name" value="Main.2:_Nu-like"/>
    <property type="match status" value="1"/>
</dbReference>
<dbReference type="Pfam" id="PF00043">
    <property type="entry name" value="GST_C"/>
    <property type="match status" value="1"/>
</dbReference>
<evidence type="ECO:0000256" key="1">
    <source>
        <dbReference type="ARBA" id="ARBA00007409"/>
    </source>
</evidence>
<proteinExistence type="inferred from homology"/>
<evidence type="ECO:0000256" key="2">
    <source>
        <dbReference type="RuleBase" id="RU003494"/>
    </source>
</evidence>
<dbReference type="InterPro" id="IPR004045">
    <property type="entry name" value="Glutathione_S-Trfase_N"/>
</dbReference>
<evidence type="ECO:0008006" key="7">
    <source>
        <dbReference type="Google" id="ProtNLM"/>
    </source>
</evidence>
<accession>A0AAE0DN98</accession>
<protein>
    <recommendedName>
        <fullName evidence="7">Glutathione S-transferase</fullName>
    </recommendedName>
</protein>
<comment type="similarity">
    <text evidence="1 2">Belongs to the GST superfamily.</text>
</comment>
<sequence>MSQPIILYSHKAGPNPWKVAIILEELGIKYETKFLGMPAEVKGKEYTAKNPNGRVPAIDDPNTGITLWESGAIIEYLVDRYDTSAKLTYTSSPEKYYIKQWLMFQMFNNFHPEKLPSAIERYANEVKRVTMVLNNALEGKEYLVGDKCTYADLSFVTWGALAPFITGEQHKINFDEYPNYKAWMERLNARPAVKKVLEDKQKVMSG</sequence>
<evidence type="ECO:0000259" key="3">
    <source>
        <dbReference type="PROSITE" id="PS50404"/>
    </source>
</evidence>
<dbReference type="SFLD" id="SFLDS00019">
    <property type="entry name" value="Glutathione_Transferase_(cytos"/>
    <property type="match status" value="1"/>
</dbReference>
<feature type="domain" description="GST C-terminal" evidence="4">
    <location>
        <begin position="66"/>
        <end position="206"/>
    </location>
</feature>
<dbReference type="AlphaFoldDB" id="A0AAE0DN98"/>